<feature type="signal peptide" evidence="2">
    <location>
        <begin position="1"/>
        <end position="21"/>
    </location>
</feature>
<reference evidence="4" key="1">
    <citation type="submission" date="2015-09" db="EMBL/GenBank/DDBJ databases">
        <authorList>
            <consortium name="Pathogen Informatics"/>
        </authorList>
    </citation>
    <scope>NUCLEOTIDE SEQUENCE [LARGE SCALE GENOMIC DNA]</scope>
    <source>
        <strain evidence="4">Lake Konstanz</strain>
    </source>
</reference>
<dbReference type="AlphaFoldDB" id="A0A0S4J6U2"/>
<gene>
    <name evidence="3" type="ORF">BSAL_00860</name>
</gene>
<dbReference type="EMBL" id="CYKH01001406">
    <property type="protein sequence ID" value="CUG86935.1"/>
    <property type="molecule type" value="Genomic_DNA"/>
</dbReference>
<dbReference type="VEuPathDB" id="TriTrypDB:BSAL_00860"/>
<evidence type="ECO:0000256" key="2">
    <source>
        <dbReference type="SAM" id="SignalP"/>
    </source>
</evidence>
<evidence type="ECO:0000313" key="4">
    <source>
        <dbReference type="Proteomes" id="UP000051952"/>
    </source>
</evidence>
<evidence type="ECO:0008006" key="5">
    <source>
        <dbReference type="Google" id="ProtNLM"/>
    </source>
</evidence>
<feature type="compositionally biased region" description="Low complexity" evidence="1">
    <location>
        <begin position="101"/>
        <end position="141"/>
    </location>
</feature>
<organism evidence="3 4">
    <name type="scientific">Bodo saltans</name>
    <name type="common">Flagellated protozoan</name>
    <dbReference type="NCBI Taxonomy" id="75058"/>
    <lineage>
        <taxon>Eukaryota</taxon>
        <taxon>Discoba</taxon>
        <taxon>Euglenozoa</taxon>
        <taxon>Kinetoplastea</taxon>
        <taxon>Metakinetoplastina</taxon>
        <taxon>Eubodonida</taxon>
        <taxon>Bodonidae</taxon>
        <taxon>Bodo</taxon>
    </lineage>
</organism>
<protein>
    <recommendedName>
        <fullName evidence="5">Membrane-associated protein</fullName>
    </recommendedName>
</protein>
<name>A0A0S4J6U2_BODSA</name>
<proteinExistence type="predicted"/>
<dbReference type="Proteomes" id="UP000051952">
    <property type="component" value="Unassembled WGS sequence"/>
</dbReference>
<evidence type="ECO:0000313" key="3">
    <source>
        <dbReference type="EMBL" id="CUG86935.1"/>
    </source>
</evidence>
<feature type="chain" id="PRO_5006622123" description="Membrane-associated protein" evidence="2">
    <location>
        <begin position="22"/>
        <end position="335"/>
    </location>
</feature>
<keyword evidence="2" id="KW-0732">Signal</keyword>
<accession>A0A0S4J6U2</accession>
<keyword evidence="4" id="KW-1185">Reference proteome</keyword>
<sequence>MPPSFQLAVVLLIAVVAHTNASCDLQVGFNISSMPPSHLPVSFSTTAQDCCTECASNNGCVVAVWYSYFCHMLNTTNGILPLKETQGYTVVFNLEATTTTTTTTTTPAPTTTTTTTAAPTTTTTVPPSTTTAAPTTPAPTRIAPPPALGVIRMVSCEYSSTCSRKEDNTCTTQVFYNDSCLVNTGVRYICGNNTIAKAHYENTTYCTNFERSTESAANECFMNQNDEYQGTYCDAYDDYPTPGVSLKRTLCPLGCDDGGECRKAEFTTGVCLTHNPFQTILGGNSVIAWCYPDYVVYLGFQGSDCGGEFVSSASEPIGKQCFLDQNEDHIQNLCG</sequence>
<evidence type="ECO:0000256" key="1">
    <source>
        <dbReference type="SAM" id="MobiDB-lite"/>
    </source>
</evidence>
<feature type="region of interest" description="Disordered" evidence="1">
    <location>
        <begin position="101"/>
        <end position="144"/>
    </location>
</feature>